<accession>A0AAD6XHX5</accession>
<dbReference type="PANTHER" id="PTHR11709">
    <property type="entry name" value="MULTI-COPPER OXIDASE"/>
    <property type="match status" value="1"/>
</dbReference>
<dbReference type="InterPro" id="IPR033138">
    <property type="entry name" value="Cu_oxidase_CS"/>
</dbReference>
<dbReference type="Pfam" id="PF07732">
    <property type="entry name" value="Cu-oxidase_3"/>
    <property type="match status" value="1"/>
</dbReference>
<evidence type="ECO:0000256" key="4">
    <source>
        <dbReference type="ARBA" id="ARBA00023008"/>
    </source>
</evidence>
<keyword evidence="7" id="KW-0732">Signal</keyword>
<feature type="domain" description="Plastocyanin-like" evidence="9">
    <location>
        <begin position="364"/>
        <end position="487"/>
    </location>
</feature>
<feature type="domain" description="Plastocyanin-like" evidence="8">
    <location>
        <begin position="161"/>
        <end position="301"/>
    </location>
</feature>
<keyword evidence="5" id="KW-1015">Disulfide bond</keyword>
<gene>
    <name evidence="11" type="ORF">B0H15DRAFT_953689</name>
</gene>
<dbReference type="InterPro" id="IPR045087">
    <property type="entry name" value="Cu-oxidase_fam"/>
</dbReference>
<dbReference type="PROSITE" id="PS00079">
    <property type="entry name" value="MULTICOPPER_OXIDASE1"/>
    <property type="match status" value="1"/>
</dbReference>
<organism evidence="11 12">
    <name type="scientific">Mycena belliarum</name>
    <dbReference type="NCBI Taxonomy" id="1033014"/>
    <lineage>
        <taxon>Eukaryota</taxon>
        <taxon>Fungi</taxon>
        <taxon>Dikarya</taxon>
        <taxon>Basidiomycota</taxon>
        <taxon>Agaricomycotina</taxon>
        <taxon>Agaricomycetes</taxon>
        <taxon>Agaricomycetidae</taxon>
        <taxon>Agaricales</taxon>
        <taxon>Marasmiineae</taxon>
        <taxon>Mycenaceae</taxon>
        <taxon>Mycena</taxon>
    </lineage>
</organism>
<evidence type="ECO:0000256" key="5">
    <source>
        <dbReference type="ARBA" id="ARBA00023157"/>
    </source>
</evidence>
<dbReference type="Pfam" id="PF00394">
    <property type="entry name" value="Cu-oxidase"/>
    <property type="match status" value="1"/>
</dbReference>
<protein>
    <submittedName>
        <fullName evidence="11">Laccase</fullName>
    </submittedName>
</protein>
<evidence type="ECO:0000259" key="8">
    <source>
        <dbReference type="Pfam" id="PF00394"/>
    </source>
</evidence>
<dbReference type="InterPro" id="IPR001117">
    <property type="entry name" value="Cu-oxidase_2nd"/>
</dbReference>
<evidence type="ECO:0000256" key="1">
    <source>
        <dbReference type="ARBA" id="ARBA00010609"/>
    </source>
</evidence>
<dbReference type="CDD" id="cd13903">
    <property type="entry name" value="CuRO_3_Tv-LCC_like"/>
    <property type="match status" value="1"/>
</dbReference>
<dbReference type="Pfam" id="PF07731">
    <property type="entry name" value="Cu-oxidase_2"/>
    <property type="match status" value="1"/>
</dbReference>
<evidence type="ECO:0000259" key="9">
    <source>
        <dbReference type="Pfam" id="PF07731"/>
    </source>
</evidence>
<dbReference type="GO" id="GO:0005507">
    <property type="term" value="F:copper ion binding"/>
    <property type="evidence" value="ECO:0007669"/>
    <property type="project" value="InterPro"/>
</dbReference>
<dbReference type="FunFam" id="2.60.40.420:FF:000045">
    <property type="entry name" value="Laccase 2"/>
    <property type="match status" value="1"/>
</dbReference>
<dbReference type="CDD" id="cd13856">
    <property type="entry name" value="CuRO_1_Tv-LCC_like"/>
    <property type="match status" value="1"/>
</dbReference>
<evidence type="ECO:0000256" key="6">
    <source>
        <dbReference type="ARBA" id="ARBA00023180"/>
    </source>
</evidence>
<name>A0AAD6XHX5_9AGAR</name>
<dbReference type="Proteomes" id="UP001222325">
    <property type="component" value="Unassembled WGS sequence"/>
</dbReference>
<keyword evidence="6" id="KW-0325">Glycoprotein</keyword>
<dbReference type="InterPro" id="IPR002355">
    <property type="entry name" value="Cu_oxidase_Cu_BS"/>
</dbReference>
<keyword evidence="3" id="KW-0560">Oxidoreductase</keyword>
<dbReference type="InterPro" id="IPR011707">
    <property type="entry name" value="Cu-oxidase-like_N"/>
</dbReference>
<dbReference type="InterPro" id="IPR008972">
    <property type="entry name" value="Cupredoxin"/>
</dbReference>
<dbReference type="Gene3D" id="2.60.40.420">
    <property type="entry name" value="Cupredoxins - blue copper proteins"/>
    <property type="match status" value="3"/>
</dbReference>
<feature type="signal peptide" evidence="7">
    <location>
        <begin position="1"/>
        <end position="18"/>
    </location>
</feature>
<keyword evidence="4" id="KW-0186">Copper</keyword>
<keyword evidence="12" id="KW-1185">Reference proteome</keyword>
<reference evidence="11" key="1">
    <citation type="submission" date="2023-03" db="EMBL/GenBank/DDBJ databases">
        <title>Massive genome expansion in bonnet fungi (Mycena s.s.) driven by repeated elements and novel gene families across ecological guilds.</title>
        <authorList>
            <consortium name="Lawrence Berkeley National Laboratory"/>
            <person name="Harder C.B."/>
            <person name="Miyauchi S."/>
            <person name="Viragh M."/>
            <person name="Kuo A."/>
            <person name="Thoen E."/>
            <person name="Andreopoulos B."/>
            <person name="Lu D."/>
            <person name="Skrede I."/>
            <person name="Drula E."/>
            <person name="Henrissat B."/>
            <person name="Morin E."/>
            <person name="Kohler A."/>
            <person name="Barry K."/>
            <person name="LaButti K."/>
            <person name="Morin E."/>
            <person name="Salamov A."/>
            <person name="Lipzen A."/>
            <person name="Mereny Z."/>
            <person name="Hegedus B."/>
            <person name="Baldrian P."/>
            <person name="Stursova M."/>
            <person name="Weitz H."/>
            <person name="Taylor A."/>
            <person name="Grigoriev I.V."/>
            <person name="Nagy L.G."/>
            <person name="Martin F."/>
            <person name="Kauserud H."/>
        </authorList>
    </citation>
    <scope>NUCLEOTIDE SEQUENCE</scope>
    <source>
        <strain evidence="11">CBHHK173m</strain>
    </source>
</reference>
<dbReference type="SUPFAM" id="SSF49503">
    <property type="entry name" value="Cupredoxins"/>
    <property type="match status" value="3"/>
</dbReference>
<sequence>MAFSGLFIASCLTSAVLAAIGPTADLVLTNGNVAPDGFTRQAVLVNGQAPGPLIAAKKGEEFNLNVVDKLTNESMLLSTTIHWHGFFQPNHSWADGVAFVTQCPIATNNSFLYSFPTGVQAGTFWYHSHLAVQYCDGLRGPLVVYDPNDPHASLYDVDDDTTVITLADWYHGPAPSLGVVPTLISTLINGLGRYAGGPTSELAVISVTKGKRYRMRLINIACDPNFIFTIDKHTFTIIEADSVETQPLAADSIQIFASQRYSFVLNADQAVDNYWIRTVANGGTAGFDNGINSAILRYVGAPVADPTTNQTAATAPLVETSLRPLVPTPVPGKAVSGGADVNLNLAITLDFTTFKFSVNGAVFTPPTVPVLLQILSGAHAATDLLPKGSVYTLPPNSVVELSIPGGTPGAPHPFHLHGHNFFVIKSAGSNTFNFDNPVIRDTVNTGASTSDNTTIRFVTDNAGPWILHCHIDFHLNLGLAIVFAEDTNTISKSVHPTEWDSLCPTYDALPAGKQ</sequence>
<evidence type="ECO:0000256" key="7">
    <source>
        <dbReference type="SAM" id="SignalP"/>
    </source>
</evidence>
<evidence type="ECO:0000256" key="2">
    <source>
        <dbReference type="ARBA" id="ARBA00022723"/>
    </source>
</evidence>
<dbReference type="GO" id="GO:0016491">
    <property type="term" value="F:oxidoreductase activity"/>
    <property type="evidence" value="ECO:0007669"/>
    <property type="project" value="UniProtKB-KW"/>
</dbReference>
<comment type="similarity">
    <text evidence="1">Belongs to the multicopper oxidase family.</text>
</comment>
<evidence type="ECO:0000313" key="12">
    <source>
        <dbReference type="Proteomes" id="UP001222325"/>
    </source>
</evidence>
<dbReference type="EMBL" id="JARJCN010000056">
    <property type="protein sequence ID" value="KAJ7080200.1"/>
    <property type="molecule type" value="Genomic_DNA"/>
</dbReference>
<dbReference type="AlphaFoldDB" id="A0AAD6XHX5"/>
<proteinExistence type="inferred from homology"/>
<evidence type="ECO:0000259" key="10">
    <source>
        <dbReference type="Pfam" id="PF07732"/>
    </source>
</evidence>
<feature type="domain" description="Plastocyanin-like" evidence="10">
    <location>
        <begin position="29"/>
        <end position="148"/>
    </location>
</feature>
<evidence type="ECO:0000313" key="11">
    <source>
        <dbReference type="EMBL" id="KAJ7080200.1"/>
    </source>
</evidence>
<keyword evidence="2" id="KW-0479">Metal-binding</keyword>
<dbReference type="PANTHER" id="PTHR11709:SF511">
    <property type="entry name" value="LACCASE"/>
    <property type="match status" value="1"/>
</dbReference>
<dbReference type="PROSITE" id="PS00080">
    <property type="entry name" value="MULTICOPPER_OXIDASE2"/>
    <property type="match status" value="1"/>
</dbReference>
<dbReference type="InterPro" id="IPR011706">
    <property type="entry name" value="Cu-oxidase_C"/>
</dbReference>
<feature type="chain" id="PRO_5041995857" evidence="7">
    <location>
        <begin position="19"/>
        <end position="514"/>
    </location>
</feature>
<comment type="caution">
    <text evidence="11">The sequence shown here is derived from an EMBL/GenBank/DDBJ whole genome shotgun (WGS) entry which is preliminary data.</text>
</comment>
<evidence type="ECO:0000256" key="3">
    <source>
        <dbReference type="ARBA" id="ARBA00023002"/>
    </source>
</evidence>